<dbReference type="AlphaFoldDB" id="A0AAV7K2W4"/>
<feature type="compositionally biased region" description="Basic and acidic residues" evidence="4">
    <location>
        <begin position="8"/>
        <end position="20"/>
    </location>
</feature>
<dbReference type="PROSITE" id="PS50005">
    <property type="entry name" value="TPR"/>
    <property type="match status" value="1"/>
</dbReference>
<dbReference type="Gene3D" id="1.25.40.10">
    <property type="entry name" value="Tetratricopeptide repeat domain"/>
    <property type="match status" value="1"/>
</dbReference>
<keyword evidence="6" id="KW-1185">Reference proteome</keyword>
<dbReference type="Proteomes" id="UP001165289">
    <property type="component" value="Unassembled WGS sequence"/>
</dbReference>
<dbReference type="SUPFAM" id="SSF48452">
    <property type="entry name" value="TPR-like"/>
    <property type="match status" value="1"/>
</dbReference>
<dbReference type="InterPro" id="IPR039663">
    <property type="entry name" value="AIP/AIPL1/TTC9"/>
</dbReference>
<accession>A0AAV7K2W4</accession>
<evidence type="ECO:0000256" key="1">
    <source>
        <dbReference type="ARBA" id="ARBA00022737"/>
    </source>
</evidence>
<dbReference type="InterPro" id="IPR011990">
    <property type="entry name" value="TPR-like_helical_dom_sf"/>
</dbReference>
<organism evidence="5 6">
    <name type="scientific">Oopsacas minuta</name>
    <dbReference type="NCBI Taxonomy" id="111878"/>
    <lineage>
        <taxon>Eukaryota</taxon>
        <taxon>Metazoa</taxon>
        <taxon>Porifera</taxon>
        <taxon>Hexactinellida</taxon>
        <taxon>Hexasterophora</taxon>
        <taxon>Lyssacinosida</taxon>
        <taxon>Leucopsacidae</taxon>
        <taxon>Oopsacas</taxon>
    </lineage>
</organism>
<comment type="caution">
    <text evidence="5">The sequence shown here is derived from an EMBL/GenBank/DDBJ whole genome shotgun (WGS) entry which is preliminary data.</text>
</comment>
<evidence type="ECO:0000313" key="5">
    <source>
        <dbReference type="EMBL" id="KAI6654919.1"/>
    </source>
</evidence>
<name>A0AAV7K2W4_9METZ</name>
<keyword evidence="2 3" id="KW-0802">TPR repeat</keyword>
<dbReference type="PANTHER" id="PTHR11242:SF0">
    <property type="entry name" value="TPR_REGION DOMAIN-CONTAINING PROTEIN"/>
    <property type="match status" value="1"/>
</dbReference>
<protein>
    <submittedName>
        <fullName evidence="5">Tetratricopeptide repeat protein 9C-like</fullName>
    </submittedName>
</protein>
<keyword evidence="1" id="KW-0677">Repeat</keyword>
<dbReference type="EMBL" id="JAKMXF010000221">
    <property type="protein sequence ID" value="KAI6654919.1"/>
    <property type="molecule type" value="Genomic_DNA"/>
</dbReference>
<gene>
    <name evidence="5" type="ORF">LOD99_2798</name>
</gene>
<dbReference type="PANTHER" id="PTHR11242">
    <property type="entry name" value="ARYL HYDROCARBON RECEPTOR INTERACTING PROTEIN RELATED"/>
    <property type="match status" value="1"/>
</dbReference>
<sequence>MAEGGDSGVKEKPHKKELSISEKIEKAVALKEDGNQHFKSGDYKDAVKKYNYALLYLKGLGEDPTSQIVPGVKSQSLTKSQKETRNKTLFACYNNLSGCMLKEERWDRVIRHATSALELQPEGNSRTFYRRGTAYLATGNLDSADSDLKRAAVLSPNDPAVNKQLIELGEKMKEFRKKEKEIYSGMFVRKNKITVEKN</sequence>
<evidence type="ECO:0000256" key="3">
    <source>
        <dbReference type="PROSITE-ProRule" id="PRU00339"/>
    </source>
</evidence>
<evidence type="ECO:0000256" key="4">
    <source>
        <dbReference type="SAM" id="MobiDB-lite"/>
    </source>
</evidence>
<feature type="region of interest" description="Disordered" evidence="4">
    <location>
        <begin position="1"/>
        <end position="20"/>
    </location>
</feature>
<feature type="repeat" description="TPR" evidence="3">
    <location>
        <begin position="125"/>
        <end position="158"/>
    </location>
</feature>
<dbReference type="SMART" id="SM00028">
    <property type="entry name" value="TPR"/>
    <property type="match status" value="3"/>
</dbReference>
<evidence type="ECO:0000256" key="2">
    <source>
        <dbReference type="ARBA" id="ARBA00022803"/>
    </source>
</evidence>
<proteinExistence type="predicted"/>
<evidence type="ECO:0000313" key="6">
    <source>
        <dbReference type="Proteomes" id="UP001165289"/>
    </source>
</evidence>
<reference evidence="5 6" key="1">
    <citation type="journal article" date="2023" name="BMC Biol.">
        <title>The compact genome of the sponge Oopsacas minuta (Hexactinellida) is lacking key metazoan core genes.</title>
        <authorList>
            <person name="Santini S."/>
            <person name="Schenkelaars Q."/>
            <person name="Jourda C."/>
            <person name="Duchesne M."/>
            <person name="Belahbib H."/>
            <person name="Rocher C."/>
            <person name="Selva M."/>
            <person name="Riesgo A."/>
            <person name="Vervoort M."/>
            <person name="Leys S.P."/>
            <person name="Kodjabachian L."/>
            <person name="Le Bivic A."/>
            <person name="Borchiellini C."/>
            <person name="Claverie J.M."/>
            <person name="Renard E."/>
        </authorList>
    </citation>
    <scope>NUCLEOTIDE SEQUENCE [LARGE SCALE GENOMIC DNA]</scope>
    <source>
        <strain evidence="5">SPO-2</strain>
    </source>
</reference>
<dbReference type="InterPro" id="IPR019734">
    <property type="entry name" value="TPR_rpt"/>
</dbReference>